<feature type="region of interest" description="Disordered" evidence="1">
    <location>
        <begin position="152"/>
        <end position="171"/>
    </location>
</feature>
<name>E9GXU7_DAPPU</name>
<accession>E9GXU7</accession>
<protein>
    <submittedName>
        <fullName evidence="2">Uncharacterized protein</fullName>
    </submittedName>
</protein>
<organism evidence="2 3">
    <name type="scientific">Daphnia pulex</name>
    <name type="common">Water flea</name>
    <dbReference type="NCBI Taxonomy" id="6669"/>
    <lineage>
        <taxon>Eukaryota</taxon>
        <taxon>Metazoa</taxon>
        <taxon>Ecdysozoa</taxon>
        <taxon>Arthropoda</taxon>
        <taxon>Crustacea</taxon>
        <taxon>Branchiopoda</taxon>
        <taxon>Diplostraca</taxon>
        <taxon>Cladocera</taxon>
        <taxon>Anomopoda</taxon>
        <taxon>Daphniidae</taxon>
        <taxon>Daphnia</taxon>
    </lineage>
</organism>
<dbReference type="KEGG" id="dpx:DAPPUDRAFT_107654"/>
<dbReference type="Proteomes" id="UP000000305">
    <property type="component" value="Unassembled WGS sequence"/>
</dbReference>
<dbReference type="EMBL" id="GL732573">
    <property type="protein sequence ID" value="EFX75724.1"/>
    <property type="molecule type" value="Genomic_DNA"/>
</dbReference>
<proteinExistence type="predicted"/>
<sequence>MEIIKETAWAVSNISAGNAIHFQAHHQQRCCSVGGRAGQREMKIPSWHRAAMTNSTTRHLNKPPKEFFFLVGSCHLLLSELLSLSVTPTGPSPSVKANNINNSSSSKALPSAAVGTLAAATTPSKRELPDIPVRMTTPNKMATVHEILGGDSTTTRLQTPPPRPAATRQQIGTGQRAGLNEGTTNNNCFHSLDRDAAATTTTRTTAAADAIQCYPLTTPTTIPIIPDLSNPHSGEPGGKFDSQLDPPTHFSLY</sequence>
<evidence type="ECO:0000313" key="3">
    <source>
        <dbReference type="Proteomes" id="UP000000305"/>
    </source>
</evidence>
<dbReference type="InParanoid" id="E9GXU7"/>
<evidence type="ECO:0000313" key="2">
    <source>
        <dbReference type="EMBL" id="EFX75724.1"/>
    </source>
</evidence>
<gene>
    <name evidence="2" type="ORF">DAPPUDRAFT_107654</name>
</gene>
<keyword evidence="3" id="KW-1185">Reference proteome</keyword>
<feature type="region of interest" description="Disordered" evidence="1">
    <location>
        <begin position="225"/>
        <end position="253"/>
    </location>
</feature>
<reference evidence="2 3" key="1">
    <citation type="journal article" date="2011" name="Science">
        <title>The ecoresponsive genome of Daphnia pulex.</title>
        <authorList>
            <person name="Colbourne J.K."/>
            <person name="Pfrender M.E."/>
            <person name="Gilbert D."/>
            <person name="Thomas W.K."/>
            <person name="Tucker A."/>
            <person name="Oakley T.H."/>
            <person name="Tokishita S."/>
            <person name="Aerts A."/>
            <person name="Arnold G.J."/>
            <person name="Basu M.K."/>
            <person name="Bauer D.J."/>
            <person name="Caceres C.E."/>
            <person name="Carmel L."/>
            <person name="Casola C."/>
            <person name="Choi J.H."/>
            <person name="Detter J.C."/>
            <person name="Dong Q."/>
            <person name="Dusheyko S."/>
            <person name="Eads B.D."/>
            <person name="Frohlich T."/>
            <person name="Geiler-Samerotte K.A."/>
            <person name="Gerlach D."/>
            <person name="Hatcher P."/>
            <person name="Jogdeo S."/>
            <person name="Krijgsveld J."/>
            <person name="Kriventseva E.V."/>
            <person name="Kultz D."/>
            <person name="Laforsch C."/>
            <person name="Lindquist E."/>
            <person name="Lopez J."/>
            <person name="Manak J.R."/>
            <person name="Muller J."/>
            <person name="Pangilinan J."/>
            <person name="Patwardhan R.P."/>
            <person name="Pitluck S."/>
            <person name="Pritham E.J."/>
            <person name="Rechtsteiner A."/>
            <person name="Rho M."/>
            <person name="Rogozin I.B."/>
            <person name="Sakarya O."/>
            <person name="Salamov A."/>
            <person name="Schaack S."/>
            <person name="Shapiro H."/>
            <person name="Shiga Y."/>
            <person name="Skalitzky C."/>
            <person name="Smith Z."/>
            <person name="Souvorov A."/>
            <person name="Sung W."/>
            <person name="Tang Z."/>
            <person name="Tsuchiya D."/>
            <person name="Tu H."/>
            <person name="Vos H."/>
            <person name="Wang M."/>
            <person name="Wolf Y.I."/>
            <person name="Yamagata H."/>
            <person name="Yamada T."/>
            <person name="Ye Y."/>
            <person name="Shaw J.R."/>
            <person name="Andrews J."/>
            <person name="Crease T.J."/>
            <person name="Tang H."/>
            <person name="Lucas S.M."/>
            <person name="Robertson H.M."/>
            <person name="Bork P."/>
            <person name="Koonin E.V."/>
            <person name="Zdobnov E.M."/>
            <person name="Grigoriev I.V."/>
            <person name="Lynch M."/>
            <person name="Boore J.L."/>
        </authorList>
    </citation>
    <scope>NUCLEOTIDE SEQUENCE [LARGE SCALE GENOMIC DNA]</scope>
</reference>
<evidence type="ECO:0000256" key="1">
    <source>
        <dbReference type="SAM" id="MobiDB-lite"/>
    </source>
</evidence>
<dbReference type="HOGENOM" id="CLU_1099459_0_0_1"/>
<feature type="region of interest" description="Disordered" evidence="1">
    <location>
        <begin position="88"/>
        <end position="110"/>
    </location>
</feature>
<dbReference type="AlphaFoldDB" id="E9GXU7"/>